<dbReference type="Proteomes" id="UP000075714">
    <property type="component" value="Unassembled WGS sequence"/>
</dbReference>
<feature type="domain" description="Hint" evidence="3">
    <location>
        <begin position="126"/>
        <end position="238"/>
    </location>
</feature>
<dbReference type="InterPro" id="IPR036844">
    <property type="entry name" value="Hint_dom_sf"/>
</dbReference>
<dbReference type="InterPro" id="IPR001767">
    <property type="entry name" value="Hedgehog_Hint"/>
</dbReference>
<evidence type="ECO:0000259" key="3">
    <source>
        <dbReference type="SMART" id="SM00306"/>
    </source>
</evidence>
<feature type="compositionally biased region" description="Polar residues" evidence="1">
    <location>
        <begin position="14"/>
        <end position="36"/>
    </location>
</feature>
<reference evidence="5" key="1">
    <citation type="journal article" date="2016" name="Nat. Commun.">
        <title>The Gonium pectorale genome demonstrates co-option of cell cycle regulation during the evolution of multicellularity.</title>
        <authorList>
            <person name="Hanschen E.R."/>
            <person name="Marriage T.N."/>
            <person name="Ferris P.J."/>
            <person name="Hamaji T."/>
            <person name="Toyoda A."/>
            <person name="Fujiyama A."/>
            <person name="Neme R."/>
            <person name="Noguchi H."/>
            <person name="Minakuchi Y."/>
            <person name="Suzuki M."/>
            <person name="Kawai-Toyooka H."/>
            <person name="Smith D.R."/>
            <person name="Sparks H."/>
            <person name="Anderson J."/>
            <person name="Bakaric R."/>
            <person name="Luria V."/>
            <person name="Karger A."/>
            <person name="Kirschner M.W."/>
            <person name="Durand P.M."/>
            <person name="Michod R.E."/>
            <person name="Nozaki H."/>
            <person name="Olson B.J."/>
        </authorList>
    </citation>
    <scope>NUCLEOTIDE SEQUENCE [LARGE SCALE GENOMIC DNA]</scope>
    <source>
        <strain evidence="5">NIES-2863</strain>
    </source>
</reference>
<evidence type="ECO:0000313" key="5">
    <source>
        <dbReference type="Proteomes" id="UP000075714"/>
    </source>
</evidence>
<dbReference type="InterPro" id="IPR052140">
    <property type="entry name" value="Dev_Signal_Hedgehog-like"/>
</dbReference>
<feature type="region of interest" description="Disordered" evidence="1">
    <location>
        <begin position="1"/>
        <end position="67"/>
    </location>
</feature>
<dbReference type="EMBL" id="LSYV01000016">
    <property type="protein sequence ID" value="KXZ50772.1"/>
    <property type="molecule type" value="Genomic_DNA"/>
</dbReference>
<keyword evidence="2" id="KW-0812">Transmembrane</keyword>
<feature type="transmembrane region" description="Helical" evidence="2">
    <location>
        <begin position="340"/>
        <end position="362"/>
    </location>
</feature>
<dbReference type="CDD" id="cd00081">
    <property type="entry name" value="Hint"/>
    <property type="match status" value="1"/>
</dbReference>
<evidence type="ECO:0000313" key="4">
    <source>
        <dbReference type="EMBL" id="KXZ50772.1"/>
    </source>
</evidence>
<accession>A0A150GLX7</accession>
<keyword evidence="5" id="KW-1185">Reference proteome</keyword>
<dbReference type="SUPFAM" id="SSF51294">
    <property type="entry name" value="Hedgehog/intein (Hint) domain"/>
    <property type="match status" value="1"/>
</dbReference>
<dbReference type="Gene3D" id="2.170.16.10">
    <property type="entry name" value="Hedgehog/Intein (Hint) domain"/>
    <property type="match status" value="1"/>
</dbReference>
<feature type="compositionally biased region" description="Polar residues" evidence="1">
    <location>
        <begin position="43"/>
        <end position="59"/>
    </location>
</feature>
<proteinExistence type="predicted"/>
<evidence type="ECO:0000256" key="1">
    <source>
        <dbReference type="SAM" id="MobiDB-lite"/>
    </source>
</evidence>
<gene>
    <name evidence="4" type="ORF">GPECTOR_15g457</name>
</gene>
<dbReference type="STRING" id="33097.A0A150GLX7"/>
<dbReference type="OrthoDB" id="411926at2759"/>
<keyword evidence="2" id="KW-1133">Transmembrane helix</keyword>
<dbReference type="GO" id="GO:0016540">
    <property type="term" value="P:protein autoprocessing"/>
    <property type="evidence" value="ECO:0007669"/>
    <property type="project" value="InterPro"/>
</dbReference>
<dbReference type="InterPro" id="IPR003587">
    <property type="entry name" value="Hint_dom_N"/>
</dbReference>
<evidence type="ECO:0000256" key="2">
    <source>
        <dbReference type="SAM" id="Phobius"/>
    </source>
</evidence>
<dbReference type="AlphaFoldDB" id="A0A150GLX7"/>
<name>A0A150GLX7_GONPE</name>
<comment type="caution">
    <text evidence="4">The sequence shown here is derived from an EMBL/GenBank/DDBJ whole genome shotgun (WGS) entry which is preliminary data.</text>
</comment>
<dbReference type="Pfam" id="PF01079">
    <property type="entry name" value="Hint"/>
    <property type="match status" value="1"/>
</dbReference>
<dbReference type="SMART" id="SM00306">
    <property type="entry name" value="HintN"/>
    <property type="match status" value="1"/>
</dbReference>
<protein>
    <recommendedName>
        <fullName evidence="3">Hint domain-containing protein</fullName>
    </recommendedName>
</protein>
<sequence>MTKAIGDTYAQAVSDGTATDENGNPVNPNPDDTTQPDGRRRLQTSQSDIDWYWSNTGKSPASARDTPSRDFACKSWSFRPANCYGSRWCTRTRCCTHCDYGYDTKFCTCYVKQYSSPAPSNSGGGGGCFPSDATVQVFGRGDVRMDELQYGDLVRSLQRSSGREVYAPVYLFGHRSAAGSQAYVHVTAGGRTLAATPGHFLPVCTAGCTPEGLERRTAVLENRRAGDVREGDTLLLADPSPAFAPVSSVDTLLAGGAYNPYVRGADIIVDGVVASPHSDWILDSVAPAALVPYLPYVYEALLAPVYGLYRLVGPATAEWLAHGLGVAEACGTDRYGAAGFAVFLAGLAAPVAVSALAGRALVKAKQALRV</sequence>
<dbReference type="PANTHER" id="PTHR46706">
    <property type="entry name" value="PROTEIN QUA-1-RELATED"/>
    <property type="match status" value="1"/>
</dbReference>
<dbReference type="PANTHER" id="PTHR46706:SF12">
    <property type="entry name" value="PROTEIN QUA-1-RELATED"/>
    <property type="match status" value="1"/>
</dbReference>
<organism evidence="4 5">
    <name type="scientific">Gonium pectorale</name>
    <name type="common">Green alga</name>
    <dbReference type="NCBI Taxonomy" id="33097"/>
    <lineage>
        <taxon>Eukaryota</taxon>
        <taxon>Viridiplantae</taxon>
        <taxon>Chlorophyta</taxon>
        <taxon>core chlorophytes</taxon>
        <taxon>Chlorophyceae</taxon>
        <taxon>CS clade</taxon>
        <taxon>Chlamydomonadales</taxon>
        <taxon>Volvocaceae</taxon>
        <taxon>Gonium</taxon>
    </lineage>
</organism>
<keyword evidence="2" id="KW-0472">Membrane</keyword>